<evidence type="ECO:0000256" key="4">
    <source>
        <dbReference type="ARBA" id="ARBA00022670"/>
    </source>
</evidence>
<feature type="transmembrane region" description="Helical" evidence="10">
    <location>
        <begin position="6"/>
        <end position="27"/>
    </location>
</feature>
<dbReference type="Proteomes" id="UP001500840">
    <property type="component" value="Unassembled WGS sequence"/>
</dbReference>
<comment type="caution">
    <text evidence="12">The sequence shown here is derived from an EMBL/GenBank/DDBJ whole genome shotgun (WGS) entry which is preliminary data.</text>
</comment>
<comment type="subcellular location">
    <subcellularLocation>
        <location evidence="2">Membrane</location>
        <topology evidence="2">Multi-pass membrane protein</topology>
    </subcellularLocation>
</comment>
<dbReference type="PANTHER" id="PTHR31412">
    <property type="entry name" value="ZINC METALLOPROTEASE EGY1"/>
    <property type="match status" value="1"/>
</dbReference>
<keyword evidence="13" id="KW-1185">Reference proteome</keyword>
<feature type="transmembrane region" description="Helical" evidence="10">
    <location>
        <begin position="373"/>
        <end position="399"/>
    </location>
</feature>
<evidence type="ECO:0000256" key="1">
    <source>
        <dbReference type="ARBA" id="ARBA00001947"/>
    </source>
</evidence>
<feature type="transmembrane region" description="Helical" evidence="10">
    <location>
        <begin position="161"/>
        <end position="181"/>
    </location>
</feature>
<dbReference type="CDD" id="cd06160">
    <property type="entry name" value="S2P-M50_like_2"/>
    <property type="match status" value="1"/>
</dbReference>
<reference evidence="13" key="1">
    <citation type="journal article" date="2019" name="Int. J. Syst. Evol. Microbiol.">
        <title>The Global Catalogue of Microorganisms (GCM) 10K type strain sequencing project: providing services to taxonomists for standard genome sequencing and annotation.</title>
        <authorList>
            <consortium name="The Broad Institute Genomics Platform"/>
            <consortium name="The Broad Institute Genome Sequencing Center for Infectious Disease"/>
            <person name="Wu L."/>
            <person name="Ma J."/>
        </authorList>
    </citation>
    <scope>NUCLEOTIDE SEQUENCE [LARGE SCALE GENOMIC DNA]</scope>
    <source>
        <strain evidence="13">JCM 17759</strain>
    </source>
</reference>
<dbReference type="InterPro" id="IPR044838">
    <property type="entry name" value="EGY1-like"/>
</dbReference>
<dbReference type="InterPro" id="IPR008915">
    <property type="entry name" value="Peptidase_M50"/>
</dbReference>
<feature type="transmembrane region" description="Helical" evidence="10">
    <location>
        <begin position="419"/>
        <end position="435"/>
    </location>
</feature>
<evidence type="ECO:0000259" key="11">
    <source>
        <dbReference type="Pfam" id="PF02163"/>
    </source>
</evidence>
<feature type="transmembrane region" description="Helical" evidence="10">
    <location>
        <begin position="256"/>
        <end position="279"/>
    </location>
</feature>
<keyword evidence="5 10" id="KW-0812">Transmembrane</keyword>
<keyword evidence="6" id="KW-0378">Hydrolase</keyword>
<organism evidence="12 13">
    <name type="scientific">Novipirellula rosea</name>
    <dbReference type="NCBI Taxonomy" id="1031540"/>
    <lineage>
        <taxon>Bacteria</taxon>
        <taxon>Pseudomonadati</taxon>
        <taxon>Planctomycetota</taxon>
        <taxon>Planctomycetia</taxon>
        <taxon>Pirellulales</taxon>
        <taxon>Pirellulaceae</taxon>
        <taxon>Novipirellula</taxon>
    </lineage>
</organism>
<feature type="transmembrane region" description="Helical" evidence="10">
    <location>
        <begin position="333"/>
        <end position="352"/>
    </location>
</feature>
<evidence type="ECO:0000256" key="10">
    <source>
        <dbReference type="SAM" id="Phobius"/>
    </source>
</evidence>
<dbReference type="PANTHER" id="PTHR31412:SF0">
    <property type="entry name" value="ZINC METALLOPROTEASE EGY1, CHLOROPLASTIC-RELATED"/>
    <property type="match status" value="1"/>
</dbReference>
<dbReference type="Pfam" id="PF02163">
    <property type="entry name" value="Peptidase_M50"/>
    <property type="match status" value="1"/>
</dbReference>
<comment type="cofactor">
    <cofactor evidence="1">
        <name>Zn(2+)</name>
        <dbReference type="ChEBI" id="CHEBI:29105"/>
    </cofactor>
</comment>
<keyword evidence="7" id="KW-0809">Transit peptide</keyword>
<evidence type="ECO:0000256" key="9">
    <source>
        <dbReference type="ARBA" id="ARBA00023136"/>
    </source>
</evidence>
<evidence type="ECO:0000256" key="6">
    <source>
        <dbReference type="ARBA" id="ARBA00022801"/>
    </source>
</evidence>
<evidence type="ECO:0000256" key="2">
    <source>
        <dbReference type="ARBA" id="ARBA00004141"/>
    </source>
</evidence>
<feature type="domain" description="Peptidase M50" evidence="11">
    <location>
        <begin position="200"/>
        <end position="374"/>
    </location>
</feature>
<name>A0ABP8NQV2_9BACT</name>
<evidence type="ECO:0000256" key="8">
    <source>
        <dbReference type="ARBA" id="ARBA00022989"/>
    </source>
</evidence>
<evidence type="ECO:0000256" key="7">
    <source>
        <dbReference type="ARBA" id="ARBA00022946"/>
    </source>
</evidence>
<gene>
    <name evidence="12" type="ORF">GCM10023156_62590</name>
</gene>
<evidence type="ECO:0000313" key="12">
    <source>
        <dbReference type="EMBL" id="GAA4469906.1"/>
    </source>
</evidence>
<feature type="transmembrane region" description="Helical" evidence="10">
    <location>
        <begin position="225"/>
        <end position="244"/>
    </location>
</feature>
<proteinExistence type="inferred from homology"/>
<accession>A0ABP8NQV2</accession>
<comment type="similarity">
    <text evidence="3">Belongs to the peptidase M50B family.</text>
</comment>
<dbReference type="EMBL" id="BAABGA010000107">
    <property type="protein sequence ID" value="GAA4469906.1"/>
    <property type="molecule type" value="Genomic_DNA"/>
</dbReference>
<keyword evidence="8 10" id="KW-1133">Transmembrane helix</keyword>
<sequence length="450" mass="49267">MEKKSTPIGWLNVLFMICLLLPVLILLMMPGGTMMGAFLWLPIVLLLCFWMIASMAAAARGEQQEETDHTIDDGVRMISDGEQPDAIRAVMDVRVATQQHSAGIFRGRLTAPADEALMRLQSDLGENVVPMIQQDEELGTAIVLMNRPTDESVLERPTRPWLHWLLFGLTFLTTTWAGALHQGVNLLEQPSEIAVGLWYSVGLLLILGVHEMGHYFMARHHGLNVSPPFFIPVPFALGTFGAFIQMKSPTRNRRALFDVAVAGPLAGLVVAIPALLIGLQTTEVLPPDAEPASAMMGHGTSAGSSLLFALISKIALGDQLQDGYLLQLSPLAFAGWLGLLVTALNLMPIGQLDGGHMARAMFGRRVGETISSVGMWSLFLLAIFVWPGLLFFALFIYFIAGRGIPPLNDITPISPGRRWIGYATFVILALILIPLPHKFWHAAEIYCPYL</sequence>
<keyword evidence="9 10" id="KW-0472">Membrane</keyword>
<feature type="transmembrane region" description="Helical" evidence="10">
    <location>
        <begin position="39"/>
        <end position="59"/>
    </location>
</feature>
<evidence type="ECO:0000313" key="13">
    <source>
        <dbReference type="Proteomes" id="UP001500840"/>
    </source>
</evidence>
<dbReference type="RefSeq" id="WP_345327589.1">
    <property type="nucleotide sequence ID" value="NZ_BAABGA010000107.1"/>
</dbReference>
<evidence type="ECO:0000256" key="5">
    <source>
        <dbReference type="ARBA" id="ARBA00022692"/>
    </source>
</evidence>
<protein>
    <recommendedName>
        <fullName evidence="11">Peptidase M50 domain-containing protein</fullName>
    </recommendedName>
</protein>
<keyword evidence="4" id="KW-0645">Protease</keyword>
<evidence type="ECO:0000256" key="3">
    <source>
        <dbReference type="ARBA" id="ARBA00007931"/>
    </source>
</evidence>